<dbReference type="GO" id="GO:0043565">
    <property type="term" value="F:sequence-specific DNA binding"/>
    <property type="evidence" value="ECO:0007669"/>
    <property type="project" value="InterPro"/>
</dbReference>
<keyword evidence="6" id="KW-0805">Transcription regulation</keyword>
<evidence type="ECO:0000256" key="6">
    <source>
        <dbReference type="ARBA" id="ARBA00023015"/>
    </source>
</evidence>
<dbReference type="PROSITE" id="PS01124">
    <property type="entry name" value="HTH_ARAC_FAMILY_2"/>
    <property type="match status" value="1"/>
</dbReference>
<feature type="transmembrane region" description="Helical" evidence="10">
    <location>
        <begin position="792"/>
        <end position="814"/>
    </location>
</feature>
<comment type="catalytic activity">
    <reaction evidence="1">
        <text>ATP + protein L-histidine = ADP + protein N-phospho-L-histidine.</text>
        <dbReference type="EC" id="2.7.13.3"/>
    </reaction>
</comment>
<gene>
    <name evidence="15" type="ORF">PTD2_10468</name>
</gene>
<sequence length="1340" mass="150439">MPLLSSVFLFLTLLLFQLFPNNVFAAQQVYFDHFTVDQGISQNSVTCTIEDEQGFIWLGTQNGLNKIDGYDTKKYKANNNLGSIKGNWITACQRDGLGKLWFATASSGLNVYDPSTGLFSQFDTRSTQSKLSDNNLLSLLVDGNNLWIGTAQGGLNRLNIMTNQLDVYSHQSISVLDIRALYKDSEDVLWLGTAQGLFYLDLAANQLIAFHPKHDTTSFQQLAVWSIVEDNQNTLWVTGRGGLFKIDPTRTEITELTMPTKANNWGTSLVVANNDVSLGTYGSGVVMYSLKGLQNYTHNPLEANSLSNDYVLSLYQDSLHNTWIGTDGGGVNRFIPGRLLYNHQKHQAELADSLSHSFVRAITKDVDGNLWIATREGVNKRKLGQASFKRYLHNEEAHHSLPTNNVFALFASPQQELWLGTYGAGLAKYNPIKDNFIQYQYDSTRADSLISNRIYAITGADEQRLWLGSNAGLSLFNPDSNSSIHFKHDDTVSDSLSDNLVFSLLVDRQKQLWVGTRTGLNLLKPEASGFIHFTEGDKQLTANMVTALHQDAEGFIWIGTMHGLNRLNPLTHEIIQFTEQQGLIDENIFAIEEDDLGFIWISSNNGLMRLNKTSLKISHIKVEAGLQDRSFILGSSYQDNQGRLYFGGVNGFNEFNPAAVTTIAKPPESTISKLLLLNEEVEVQNNITTDSFNLTKQINELHKIELDHRYNLFSLEFTSAQSLQPQPLEYAYQLVGFDSDWVLTKEQKRFATYTNLSSGEYHFLLKSRFLEGAWGPQKQLKIIIHPAPWHSWWAYCLYALTMVSVVLYVIWLIYKRKIVEQEKRHSMKLIAAKDTLLATISHEFKTPLTLILGPLAGLIAKTDKAADREKLIAMARNAERLLALVNNVLQHKSIHNPDSAPDNIDLYALLHTQIEGFCVLAEQHQISLVLSNDSHANCVVSFQANAADQLVANLLHNAIKFTPAGGQVTVLLIKSDENCFLSITDTGIGIDADELQQIFTQGKRGRLTQELEGSGLGLSIVKDIVTRHGGEITVTSIPMQGSTFTVTLPLAAEQTSTFVTTLNNFQNDDLQKSAPERKYKILLVEDNSELRNYLQSILQPYYHCFIAANGEVGLAQVKAISPDLVISDVMMPIMSGFELLAQLRNELETCHIPVLILSAYHSPEMRMQGFDLLADEYLAKPFQEQELLARISSLLSIRDLIKRSNLRLSIDESQRHQGKKINGHFSERDTQFIQQLNSLLENKYCDVALSLEALANHLHLTERTLQNKTKALFDMPPMDYVREFRLEKAKIFLRQTDRSIGEIAELSGFNSQSYFARCFKAATGVSPKQYRAQQSENPLN</sequence>
<dbReference type="FunFam" id="3.30.565.10:FF:000006">
    <property type="entry name" value="Sensor histidine kinase WalK"/>
    <property type="match status" value="1"/>
</dbReference>
<evidence type="ECO:0000256" key="8">
    <source>
        <dbReference type="ARBA" id="ARBA00023163"/>
    </source>
</evidence>
<keyword evidence="8" id="KW-0804">Transcription</keyword>
<dbReference type="STRING" id="87626.PTD2_10468"/>
<evidence type="ECO:0000256" key="9">
    <source>
        <dbReference type="PROSITE-ProRule" id="PRU00169"/>
    </source>
</evidence>
<dbReference type="GO" id="GO:0003700">
    <property type="term" value="F:DNA-binding transcription factor activity"/>
    <property type="evidence" value="ECO:0007669"/>
    <property type="project" value="InterPro"/>
</dbReference>
<evidence type="ECO:0000256" key="11">
    <source>
        <dbReference type="SAM" id="SignalP"/>
    </source>
</evidence>
<dbReference type="InterPro" id="IPR036097">
    <property type="entry name" value="HisK_dim/P_sf"/>
</dbReference>
<dbReference type="Gene3D" id="3.40.50.2300">
    <property type="match status" value="1"/>
</dbReference>
<proteinExistence type="predicted"/>
<dbReference type="Pfam" id="PF00072">
    <property type="entry name" value="Response_reg"/>
    <property type="match status" value="1"/>
</dbReference>
<dbReference type="RefSeq" id="WP_009839241.1">
    <property type="nucleotide sequence ID" value="NZ_AAOH01000008.1"/>
</dbReference>
<reference evidence="15 16" key="1">
    <citation type="submission" date="2006-02" db="EMBL/GenBank/DDBJ databases">
        <authorList>
            <person name="Moran M.A."/>
            <person name="Kjelleberg S."/>
            <person name="Egan S."/>
            <person name="Saunders N."/>
            <person name="Thomas T."/>
            <person name="Ferriera S."/>
            <person name="Johnson J."/>
            <person name="Kravitz S."/>
            <person name="Halpern A."/>
            <person name="Remington K."/>
            <person name="Beeson K."/>
            <person name="Tran B."/>
            <person name="Rogers Y.-H."/>
            <person name="Friedman R."/>
            <person name="Venter J.C."/>
        </authorList>
    </citation>
    <scope>NUCLEOTIDE SEQUENCE [LARGE SCALE GENOMIC DNA]</scope>
    <source>
        <strain evidence="15 16">D2</strain>
    </source>
</reference>
<feature type="signal peptide" evidence="11">
    <location>
        <begin position="1"/>
        <end position="25"/>
    </location>
</feature>
<dbReference type="PANTHER" id="PTHR43547">
    <property type="entry name" value="TWO-COMPONENT HISTIDINE KINASE"/>
    <property type="match status" value="1"/>
</dbReference>
<accession>A4CEI6</accession>
<dbReference type="eggNOG" id="COG2205">
    <property type="taxonomic scope" value="Bacteria"/>
</dbReference>
<keyword evidence="10" id="KW-0472">Membrane</keyword>
<evidence type="ECO:0000259" key="12">
    <source>
        <dbReference type="PROSITE" id="PS01124"/>
    </source>
</evidence>
<name>A4CEI6_9GAMM</name>
<organism evidence="15 16">
    <name type="scientific">Pseudoalteromonas tunicata D2</name>
    <dbReference type="NCBI Taxonomy" id="87626"/>
    <lineage>
        <taxon>Bacteria</taxon>
        <taxon>Pseudomonadati</taxon>
        <taxon>Pseudomonadota</taxon>
        <taxon>Gammaproteobacteria</taxon>
        <taxon>Alteromonadales</taxon>
        <taxon>Pseudoalteromonadaceae</taxon>
        <taxon>Pseudoalteromonas</taxon>
    </lineage>
</organism>
<evidence type="ECO:0000256" key="7">
    <source>
        <dbReference type="ARBA" id="ARBA00023125"/>
    </source>
</evidence>
<evidence type="ECO:0000256" key="2">
    <source>
        <dbReference type="ARBA" id="ARBA00012438"/>
    </source>
</evidence>
<dbReference type="SUPFAM" id="SSF46689">
    <property type="entry name" value="Homeodomain-like"/>
    <property type="match status" value="1"/>
</dbReference>
<evidence type="ECO:0000256" key="5">
    <source>
        <dbReference type="ARBA" id="ARBA00022777"/>
    </source>
</evidence>
<protein>
    <recommendedName>
        <fullName evidence="2">histidine kinase</fullName>
        <ecNumber evidence="2">2.7.13.3</ecNumber>
    </recommendedName>
</protein>
<dbReference type="eggNOG" id="COG0745">
    <property type="taxonomic scope" value="Bacteria"/>
</dbReference>
<dbReference type="InterPro" id="IPR011006">
    <property type="entry name" value="CheY-like_superfamily"/>
</dbReference>
<dbReference type="OrthoDB" id="9772100at2"/>
<evidence type="ECO:0000259" key="14">
    <source>
        <dbReference type="PROSITE" id="PS50110"/>
    </source>
</evidence>
<dbReference type="CDD" id="cd00075">
    <property type="entry name" value="HATPase"/>
    <property type="match status" value="1"/>
</dbReference>
<dbReference type="InterPro" id="IPR005467">
    <property type="entry name" value="His_kinase_dom"/>
</dbReference>
<dbReference type="CDD" id="cd00082">
    <property type="entry name" value="HisKA"/>
    <property type="match status" value="1"/>
</dbReference>
<dbReference type="Pfam" id="PF12833">
    <property type="entry name" value="HTH_18"/>
    <property type="match status" value="1"/>
</dbReference>
<dbReference type="InterPro" id="IPR018060">
    <property type="entry name" value="HTH_AraC"/>
</dbReference>
<evidence type="ECO:0000313" key="16">
    <source>
        <dbReference type="Proteomes" id="UP000006201"/>
    </source>
</evidence>
<dbReference type="Gene3D" id="2.130.10.10">
    <property type="entry name" value="YVTN repeat-like/Quinoprotein amine dehydrogenase"/>
    <property type="match status" value="2"/>
</dbReference>
<dbReference type="InterPro" id="IPR003594">
    <property type="entry name" value="HATPase_dom"/>
</dbReference>
<dbReference type="InterPro" id="IPR011110">
    <property type="entry name" value="Reg_prop"/>
</dbReference>
<keyword evidence="10" id="KW-1133">Transmembrane helix</keyword>
<dbReference type="GO" id="GO:0005886">
    <property type="term" value="C:plasma membrane"/>
    <property type="evidence" value="ECO:0007669"/>
    <property type="project" value="UniProtKB-ARBA"/>
</dbReference>
<dbReference type="eggNOG" id="COG3292">
    <property type="taxonomic scope" value="Bacteria"/>
</dbReference>
<comment type="caution">
    <text evidence="15">The sequence shown here is derived from an EMBL/GenBank/DDBJ whole genome shotgun (WGS) entry which is preliminary data.</text>
</comment>
<dbReference type="SMART" id="SM00388">
    <property type="entry name" value="HisKA"/>
    <property type="match status" value="1"/>
</dbReference>
<evidence type="ECO:0000256" key="10">
    <source>
        <dbReference type="SAM" id="Phobius"/>
    </source>
</evidence>
<dbReference type="InterPro" id="IPR036890">
    <property type="entry name" value="HATPase_C_sf"/>
</dbReference>
<dbReference type="PRINTS" id="PR00344">
    <property type="entry name" value="BCTRLSENSOR"/>
</dbReference>
<evidence type="ECO:0000256" key="4">
    <source>
        <dbReference type="ARBA" id="ARBA00022679"/>
    </source>
</evidence>
<feature type="domain" description="Histidine kinase" evidence="13">
    <location>
        <begin position="839"/>
        <end position="1052"/>
    </location>
</feature>
<feature type="modified residue" description="4-aspartylphosphate" evidence="9">
    <location>
        <position position="1128"/>
    </location>
</feature>
<dbReference type="InterPro" id="IPR011123">
    <property type="entry name" value="Y_Y_Y"/>
</dbReference>
<evidence type="ECO:0000256" key="3">
    <source>
        <dbReference type="ARBA" id="ARBA00022553"/>
    </source>
</evidence>
<dbReference type="SUPFAM" id="SSF47384">
    <property type="entry name" value="Homodimeric domain of signal transducing histidine kinase"/>
    <property type="match status" value="1"/>
</dbReference>
<dbReference type="InterPro" id="IPR009057">
    <property type="entry name" value="Homeodomain-like_sf"/>
</dbReference>
<evidence type="ECO:0000256" key="1">
    <source>
        <dbReference type="ARBA" id="ARBA00000085"/>
    </source>
</evidence>
<dbReference type="PANTHER" id="PTHR43547:SF2">
    <property type="entry name" value="HYBRID SIGNAL TRANSDUCTION HISTIDINE KINASE C"/>
    <property type="match status" value="1"/>
</dbReference>
<dbReference type="SUPFAM" id="SSF55874">
    <property type="entry name" value="ATPase domain of HSP90 chaperone/DNA topoisomerase II/histidine kinase"/>
    <property type="match status" value="1"/>
</dbReference>
<feature type="domain" description="Response regulatory" evidence="14">
    <location>
        <begin position="1080"/>
        <end position="1195"/>
    </location>
</feature>
<dbReference type="EMBL" id="AAOH01000008">
    <property type="protein sequence ID" value="EAR26998.1"/>
    <property type="molecule type" value="Genomic_DNA"/>
</dbReference>
<dbReference type="Pfam" id="PF07494">
    <property type="entry name" value="Reg_prop"/>
    <property type="match status" value="5"/>
</dbReference>
<dbReference type="InterPro" id="IPR013783">
    <property type="entry name" value="Ig-like_fold"/>
</dbReference>
<feature type="chain" id="PRO_5002667432" description="histidine kinase" evidence="11">
    <location>
        <begin position="26"/>
        <end position="1340"/>
    </location>
</feature>
<dbReference type="HOGENOM" id="CLU_000445_28_1_6"/>
<dbReference type="Gene3D" id="1.10.287.130">
    <property type="match status" value="1"/>
</dbReference>
<evidence type="ECO:0000313" key="15">
    <source>
        <dbReference type="EMBL" id="EAR26998.1"/>
    </source>
</evidence>
<keyword evidence="4" id="KW-0808">Transferase</keyword>
<evidence type="ECO:0000259" key="13">
    <source>
        <dbReference type="PROSITE" id="PS50109"/>
    </source>
</evidence>
<keyword evidence="7" id="KW-0238">DNA-binding</keyword>
<dbReference type="Gene3D" id="1.10.10.60">
    <property type="entry name" value="Homeodomain-like"/>
    <property type="match status" value="1"/>
</dbReference>
<keyword evidence="16" id="KW-1185">Reference proteome</keyword>
<dbReference type="InterPro" id="IPR003661">
    <property type="entry name" value="HisK_dim/P_dom"/>
</dbReference>
<dbReference type="SUPFAM" id="SSF63829">
    <property type="entry name" value="Calcium-dependent phosphotriesterase"/>
    <property type="match status" value="2"/>
</dbReference>
<dbReference type="InterPro" id="IPR018062">
    <property type="entry name" value="HTH_AraC-typ_CS"/>
</dbReference>
<dbReference type="Pfam" id="PF02518">
    <property type="entry name" value="HATPase_c"/>
    <property type="match status" value="1"/>
</dbReference>
<keyword evidence="5 15" id="KW-0418">Kinase</keyword>
<dbReference type="InterPro" id="IPR004358">
    <property type="entry name" value="Sig_transdc_His_kin-like_C"/>
</dbReference>
<dbReference type="InterPro" id="IPR015943">
    <property type="entry name" value="WD40/YVTN_repeat-like_dom_sf"/>
</dbReference>
<dbReference type="InterPro" id="IPR001789">
    <property type="entry name" value="Sig_transdc_resp-reg_receiver"/>
</dbReference>
<dbReference type="SUPFAM" id="SSF52172">
    <property type="entry name" value="CheY-like"/>
    <property type="match status" value="1"/>
</dbReference>
<feature type="domain" description="HTH araC/xylS-type" evidence="12">
    <location>
        <begin position="1234"/>
        <end position="1333"/>
    </location>
</feature>
<keyword evidence="3 9" id="KW-0597">Phosphoprotein</keyword>
<dbReference type="PROSITE" id="PS00041">
    <property type="entry name" value="HTH_ARAC_FAMILY_1"/>
    <property type="match status" value="1"/>
</dbReference>
<keyword evidence="11" id="KW-0732">Signal</keyword>
<dbReference type="SMART" id="SM00342">
    <property type="entry name" value="HTH_ARAC"/>
    <property type="match status" value="1"/>
</dbReference>
<dbReference type="Pfam" id="PF07495">
    <property type="entry name" value="Y_Y_Y"/>
    <property type="match status" value="1"/>
</dbReference>
<dbReference type="SMART" id="SM00448">
    <property type="entry name" value="REC"/>
    <property type="match status" value="1"/>
</dbReference>
<keyword evidence="10" id="KW-0812">Transmembrane</keyword>
<dbReference type="SMART" id="SM00387">
    <property type="entry name" value="HATPase_c"/>
    <property type="match status" value="1"/>
</dbReference>
<dbReference type="GO" id="GO:0000155">
    <property type="term" value="F:phosphorelay sensor kinase activity"/>
    <property type="evidence" value="ECO:0007669"/>
    <property type="project" value="InterPro"/>
</dbReference>
<dbReference type="EC" id="2.7.13.3" evidence="2"/>
<dbReference type="Pfam" id="PF00512">
    <property type="entry name" value="HisKA"/>
    <property type="match status" value="1"/>
</dbReference>
<dbReference type="Proteomes" id="UP000006201">
    <property type="component" value="Unassembled WGS sequence"/>
</dbReference>
<dbReference type="PROSITE" id="PS50109">
    <property type="entry name" value="HIS_KIN"/>
    <property type="match status" value="1"/>
</dbReference>
<dbReference type="PROSITE" id="PS50110">
    <property type="entry name" value="RESPONSE_REGULATORY"/>
    <property type="match status" value="1"/>
</dbReference>
<dbReference type="Gene3D" id="3.30.565.10">
    <property type="entry name" value="Histidine kinase-like ATPase, C-terminal domain"/>
    <property type="match status" value="1"/>
</dbReference>
<dbReference type="Gene3D" id="2.60.40.10">
    <property type="entry name" value="Immunoglobulins"/>
    <property type="match status" value="1"/>
</dbReference>